<sequence>MDTLSPQHIQELIQAAVENASATLTAQFNVELDKLRTQNTEFRAQIAALQSAAASRKPRPVLPDPPLLTGPAEFDVWIPLLQGKLRVDGDAIGSDEAKFIYVYGRLDWKVQQIVRPQLSHTQFNEWDYTQVTSALSRIYNDPNKLVRASRKLRAMKMKDDDSIRTFLTNWEKYSWEAGTTVQPDILRIQDLRAAISNKLQGKVDDRELLPETYDDFVTLLLRLGEGYGNYMAGSHGNTSNKPGSTYTSTANTSTPMDISQVRIDSINVKPSDSKLKIASIWTPKGQMAVSSTHKERRERLEQGNCERCGGPGHMASTCSLLPYREYVKFEVDSETDDFSD</sequence>
<proteinExistence type="predicted"/>
<keyword evidence="2" id="KW-1185">Reference proteome</keyword>
<comment type="caution">
    <text evidence="1">The sequence shown here is derived from an EMBL/GenBank/DDBJ whole genome shotgun (WGS) entry which is preliminary data.</text>
</comment>
<dbReference type="Proteomes" id="UP001143856">
    <property type="component" value="Unassembled WGS sequence"/>
</dbReference>
<evidence type="ECO:0000313" key="1">
    <source>
        <dbReference type="EMBL" id="KAJ2998997.1"/>
    </source>
</evidence>
<dbReference type="EMBL" id="JAPDGR010000010">
    <property type="protein sequence ID" value="KAJ2998997.1"/>
    <property type="molecule type" value="Genomic_DNA"/>
</dbReference>
<organism evidence="1 2">
    <name type="scientific">Xylaria curta</name>
    <dbReference type="NCBI Taxonomy" id="42375"/>
    <lineage>
        <taxon>Eukaryota</taxon>
        <taxon>Fungi</taxon>
        <taxon>Dikarya</taxon>
        <taxon>Ascomycota</taxon>
        <taxon>Pezizomycotina</taxon>
        <taxon>Sordariomycetes</taxon>
        <taxon>Xylariomycetidae</taxon>
        <taxon>Xylariales</taxon>
        <taxon>Xylariaceae</taxon>
        <taxon>Xylaria</taxon>
    </lineage>
</organism>
<evidence type="ECO:0000313" key="2">
    <source>
        <dbReference type="Proteomes" id="UP001143856"/>
    </source>
</evidence>
<protein>
    <submittedName>
        <fullName evidence="1">Uncharacterized protein</fullName>
    </submittedName>
</protein>
<accession>A0ACC1PQE6</accession>
<gene>
    <name evidence="1" type="ORF">NUW58_g145</name>
</gene>
<reference evidence="1" key="1">
    <citation type="submission" date="2022-10" db="EMBL/GenBank/DDBJ databases">
        <title>Genome Sequence of Xylaria curta.</title>
        <authorList>
            <person name="Buettner E."/>
        </authorList>
    </citation>
    <scope>NUCLEOTIDE SEQUENCE</scope>
    <source>
        <strain evidence="1">Babe10</strain>
    </source>
</reference>
<name>A0ACC1PQE6_9PEZI</name>